<protein>
    <submittedName>
        <fullName evidence="1">Uncharacterized protein</fullName>
    </submittedName>
</protein>
<gene>
    <name evidence="1" type="ORF">EUX98_g3588</name>
</gene>
<evidence type="ECO:0000313" key="1">
    <source>
        <dbReference type="EMBL" id="THH30618.1"/>
    </source>
</evidence>
<dbReference type="OrthoDB" id="3016366at2759"/>
<dbReference type="Proteomes" id="UP000308730">
    <property type="component" value="Unassembled WGS sequence"/>
</dbReference>
<organism evidence="1 2">
    <name type="scientific">Antrodiella citrinella</name>
    <dbReference type="NCBI Taxonomy" id="2447956"/>
    <lineage>
        <taxon>Eukaryota</taxon>
        <taxon>Fungi</taxon>
        <taxon>Dikarya</taxon>
        <taxon>Basidiomycota</taxon>
        <taxon>Agaricomycotina</taxon>
        <taxon>Agaricomycetes</taxon>
        <taxon>Polyporales</taxon>
        <taxon>Steccherinaceae</taxon>
        <taxon>Antrodiella</taxon>
    </lineage>
</organism>
<evidence type="ECO:0000313" key="2">
    <source>
        <dbReference type="Proteomes" id="UP000308730"/>
    </source>
</evidence>
<name>A0A4S4MYP3_9APHY</name>
<reference evidence="1 2" key="1">
    <citation type="submission" date="2019-02" db="EMBL/GenBank/DDBJ databases">
        <title>Genome sequencing of the rare red list fungi Antrodiella citrinella (Flaviporus citrinellus).</title>
        <authorList>
            <person name="Buettner E."/>
            <person name="Kellner H."/>
        </authorList>
    </citation>
    <scope>NUCLEOTIDE SEQUENCE [LARGE SCALE GENOMIC DNA]</scope>
    <source>
        <strain evidence="1 2">DSM 108506</strain>
    </source>
</reference>
<proteinExistence type="predicted"/>
<accession>A0A4S4MYP3</accession>
<keyword evidence="2" id="KW-1185">Reference proteome</keyword>
<comment type="caution">
    <text evidence="1">The sequence shown here is derived from an EMBL/GenBank/DDBJ whole genome shotgun (WGS) entry which is preliminary data.</text>
</comment>
<sequence length="123" mass="13505">MHATNVQGGWEYEKKVENVIGNVSACVAVKIGKLSSTADINRVSSILEKIPMSIPSVDQAIEGRFTCRVWFKEAVRVLTAKGVISCPDVAGLEREMKDYGEEQDEKTIHGHPLVIYKSSIASL</sequence>
<dbReference type="AlphaFoldDB" id="A0A4S4MYP3"/>
<dbReference type="EMBL" id="SGPM01000074">
    <property type="protein sequence ID" value="THH30618.1"/>
    <property type="molecule type" value="Genomic_DNA"/>
</dbReference>